<reference evidence="3" key="1">
    <citation type="journal article" date="2021" name="Proc. Natl. Acad. Sci. U.S.A.">
        <title>Three genomes in the algal genus Volvox reveal the fate of a haploid sex-determining region after a transition to homothallism.</title>
        <authorList>
            <person name="Yamamoto K."/>
            <person name="Hamaji T."/>
            <person name="Kawai-Toyooka H."/>
            <person name="Matsuzaki R."/>
            <person name="Takahashi F."/>
            <person name="Nishimura Y."/>
            <person name="Kawachi M."/>
            <person name="Noguchi H."/>
            <person name="Minakuchi Y."/>
            <person name="Umen J.G."/>
            <person name="Toyoda A."/>
            <person name="Nozaki H."/>
        </authorList>
    </citation>
    <scope>NUCLEOTIDE SEQUENCE</scope>
    <source>
        <strain evidence="3">NIES-3786</strain>
    </source>
</reference>
<feature type="transmembrane region" description="Helical" evidence="1">
    <location>
        <begin position="101"/>
        <end position="125"/>
    </location>
</feature>
<proteinExistence type="predicted"/>
<comment type="caution">
    <text evidence="3">The sequence shown here is derived from an EMBL/GenBank/DDBJ whole genome shotgun (WGS) entry which is preliminary data.</text>
</comment>
<feature type="chain" id="PRO_5035246501" description="Membrane transport protein MMPL domain-containing protein" evidence="2">
    <location>
        <begin position="29"/>
        <end position="214"/>
    </location>
</feature>
<keyword evidence="1" id="KW-1133">Transmembrane helix</keyword>
<evidence type="ECO:0000256" key="1">
    <source>
        <dbReference type="SAM" id="Phobius"/>
    </source>
</evidence>
<feature type="non-terminal residue" evidence="3">
    <location>
        <position position="1"/>
    </location>
</feature>
<gene>
    <name evidence="3" type="ORF">Vretifemale_11465</name>
</gene>
<evidence type="ECO:0000256" key="2">
    <source>
        <dbReference type="SAM" id="SignalP"/>
    </source>
</evidence>
<organism evidence="3 4">
    <name type="scientific">Volvox reticuliferus</name>
    <dbReference type="NCBI Taxonomy" id="1737510"/>
    <lineage>
        <taxon>Eukaryota</taxon>
        <taxon>Viridiplantae</taxon>
        <taxon>Chlorophyta</taxon>
        <taxon>core chlorophytes</taxon>
        <taxon>Chlorophyceae</taxon>
        <taxon>CS clade</taxon>
        <taxon>Chlamydomonadales</taxon>
        <taxon>Volvocaceae</taxon>
        <taxon>Volvox</taxon>
    </lineage>
</organism>
<evidence type="ECO:0000313" key="4">
    <source>
        <dbReference type="Proteomes" id="UP000747110"/>
    </source>
</evidence>
<dbReference type="EMBL" id="BNCP01000024">
    <property type="protein sequence ID" value="GIL82603.1"/>
    <property type="molecule type" value="Genomic_DNA"/>
</dbReference>
<evidence type="ECO:0000313" key="3">
    <source>
        <dbReference type="EMBL" id="GIL82603.1"/>
    </source>
</evidence>
<evidence type="ECO:0008006" key="5">
    <source>
        <dbReference type="Google" id="ProtNLM"/>
    </source>
</evidence>
<sequence length="214" mass="22327">LCNKVCDNWNALALIHATLLLAARLSCAGHRNCGLFPPSPTPICRGWDPPPQVLLHVVAISPVGQLRSFCNDEPAVKALSPCSSSVEVAPPVEPREGMMRVAAVAVMGVQNVVATVVPVVILAVMLRFSIAAVAVAVAILVGGAVMAVVLLGLVGIMTTAVAFALPVGSKGLLWVATLSLDENVAFAFFHGCMWEGMRNTRCCLLLAPPTAGLR</sequence>
<feature type="transmembrane region" description="Helical" evidence="1">
    <location>
        <begin position="132"/>
        <end position="165"/>
    </location>
</feature>
<dbReference type="Proteomes" id="UP000747110">
    <property type="component" value="Unassembled WGS sequence"/>
</dbReference>
<name>A0A8J4FMP6_9CHLO</name>
<keyword evidence="4" id="KW-1185">Reference proteome</keyword>
<keyword evidence="1" id="KW-0812">Transmembrane</keyword>
<keyword evidence="1" id="KW-0472">Membrane</keyword>
<dbReference type="AlphaFoldDB" id="A0A8J4FMP6"/>
<accession>A0A8J4FMP6</accession>
<feature type="non-terminal residue" evidence="3">
    <location>
        <position position="214"/>
    </location>
</feature>
<keyword evidence="2" id="KW-0732">Signal</keyword>
<protein>
    <recommendedName>
        <fullName evidence="5">Membrane transport protein MMPL domain-containing protein</fullName>
    </recommendedName>
</protein>
<feature type="signal peptide" evidence="2">
    <location>
        <begin position="1"/>
        <end position="28"/>
    </location>
</feature>